<dbReference type="Pfam" id="PF01432">
    <property type="entry name" value="Peptidase_M3"/>
    <property type="match status" value="1"/>
</dbReference>
<dbReference type="Proteomes" id="UP000076083">
    <property type="component" value="Chromosome"/>
</dbReference>
<dbReference type="InterPro" id="IPR024077">
    <property type="entry name" value="Neurolysin/TOP_dom2"/>
</dbReference>
<sequence>MPHADNPLLQAYDLPPFDRIKARHFSPALDRILAESRAQVAHIIKTQAAFPTWDDLVLAMDEIHTRLEGFDALLDLLASARSGDAWTQASLDCTARLHDFQRWLRQHPELFQLYQRLADSQIAQHFEPARTRVLEKILRQFRQNGLAHTSRPDLDALKRRIKEAQQQFLENLHKANNAWSKTFDDESELSGLPSAFKQQMARQAREAGHTGWRLALSDESFGIVTGYADNRLLRQALYVAYSTRASDQGPHAGQFDNGKVLQQLLDDRHQYATALGYANFAQMALEPEQAESAEQVTAFLRGQLALHQSAFAKDTEQLKAFARLHGFSELQPWDYPFLTEKLRQQAAGTSRHALSAWFPLASTFAQLLLIATELFGVDFIERQDVATWHPEVRLFEVREWDQLIGYLYFDPFDDANRNGYPNTTTLRNRSITAEGRPRHPIAILHGWLPRGSGDQPAVLDHLQLRILFHEFGHCLHHLLTRAEYREISGITDLSRDTSEFAGMLLEQWCFSKPCLVRVSKHYQTGAAMPEKVADQLLTFANTQASWETALLLRNALFDMELHRTHGDGRSVQQVFDQVNAHTGHLPSFANERWPNGLDYMVTGYAARIYAYSWSKEWALSVFERFKRDGLFNPATGRALRETVFGPGDSRPLSESIAAFIGPSPINAPAAKPEDRGVAPSSLN</sequence>
<dbReference type="InterPro" id="IPR024079">
    <property type="entry name" value="MetalloPept_cat_dom_sf"/>
</dbReference>
<dbReference type="Pfam" id="PF19310">
    <property type="entry name" value="TOP_N"/>
    <property type="match status" value="1"/>
</dbReference>
<dbReference type="Gene3D" id="1.10.1370.40">
    <property type="match status" value="1"/>
</dbReference>
<feature type="domain" description="Peptidase M3A/M3B catalytic" evidence="9">
    <location>
        <begin position="227"/>
        <end position="664"/>
    </location>
</feature>
<evidence type="ECO:0000256" key="4">
    <source>
        <dbReference type="ARBA" id="ARBA00022801"/>
    </source>
</evidence>
<evidence type="ECO:0000259" key="9">
    <source>
        <dbReference type="Pfam" id="PF01432"/>
    </source>
</evidence>
<proteinExistence type="inferred from homology"/>
<keyword evidence="4 7" id="KW-0378">Hydrolase</keyword>
<dbReference type="EMBL" id="CP015225">
    <property type="protein sequence ID" value="AMZ73368.1"/>
    <property type="molecule type" value="Genomic_DNA"/>
</dbReference>
<comment type="similarity">
    <text evidence="1 7">Belongs to the peptidase M3 family.</text>
</comment>
<dbReference type="PANTHER" id="PTHR11804">
    <property type="entry name" value="PROTEASE M3 THIMET OLIGOPEPTIDASE-RELATED"/>
    <property type="match status" value="1"/>
</dbReference>
<keyword evidence="6 7" id="KW-0482">Metalloprotease</keyword>
<keyword evidence="5 7" id="KW-0862">Zinc</keyword>
<evidence type="ECO:0000313" key="12">
    <source>
        <dbReference type="Proteomes" id="UP000076083"/>
    </source>
</evidence>
<evidence type="ECO:0000313" key="11">
    <source>
        <dbReference type="EMBL" id="AMZ73368.1"/>
    </source>
</evidence>
<dbReference type="SUPFAM" id="SSF55486">
    <property type="entry name" value="Metalloproteases ('zincins'), catalytic domain"/>
    <property type="match status" value="1"/>
</dbReference>
<evidence type="ECO:0000256" key="6">
    <source>
        <dbReference type="ARBA" id="ARBA00023049"/>
    </source>
</evidence>
<dbReference type="GO" id="GO:0004222">
    <property type="term" value="F:metalloendopeptidase activity"/>
    <property type="evidence" value="ECO:0007669"/>
    <property type="project" value="InterPro"/>
</dbReference>
<feature type="region of interest" description="Disordered" evidence="8">
    <location>
        <begin position="664"/>
        <end position="683"/>
    </location>
</feature>
<dbReference type="GO" id="GO:0006518">
    <property type="term" value="P:peptide metabolic process"/>
    <property type="evidence" value="ECO:0007669"/>
    <property type="project" value="TreeGrafter"/>
</dbReference>
<reference evidence="11 12" key="2">
    <citation type="journal article" date="2018" name="Nature">
        <title>Mutant phenotypes for thousands of bacterial genes of unknown function.</title>
        <authorList>
            <person name="Price M.N."/>
            <person name="Wetmore K.M."/>
            <person name="Waters R.J."/>
            <person name="Callaghan M."/>
            <person name="Ray J."/>
            <person name="Liu H."/>
            <person name="Kuehl J.V."/>
            <person name="Melnyk R.A."/>
            <person name="Lamson J.S."/>
            <person name="Suh Y."/>
            <person name="Carlson H.K."/>
            <person name="Esquivel Z."/>
            <person name="Sadeeshkumar H."/>
            <person name="Chakraborty R."/>
            <person name="Zane G.M."/>
            <person name="Rubin B.E."/>
            <person name="Wall J.D."/>
            <person name="Visel A."/>
            <person name="Bristow J."/>
            <person name="Blow M.J."/>
            <person name="Arkin A.P."/>
            <person name="Deutschbauer A.M."/>
        </authorList>
    </citation>
    <scope>NUCLEOTIDE SEQUENCE [LARGE SCALE GENOMIC DNA]</scope>
    <source>
        <strain evidence="11 12">FW300-N2E2</strain>
    </source>
</reference>
<dbReference type="GO" id="GO:0006508">
    <property type="term" value="P:proteolysis"/>
    <property type="evidence" value="ECO:0007669"/>
    <property type="project" value="UniProtKB-KW"/>
</dbReference>
<name>A0A160A358_PSEFL</name>
<dbReference type="AlphaFoldDB" id="A0A160A358"/>
<dbReference type="RefSeq" id="WP_063323561.1">
    <property type="nucleotide sequence ID" value="NZ_CP015225.1"/>
</dbReference>
<dbReference type="InterPro" id="IPR045666">
    <property type="entry name" value="OpdA_N"/>
</dbReference>
<keyword evidence="2 7" id="KW-0645">Protease</keyword>
<keyword evidence="3 7" id="KW-0479">Metal-binding</keyword>
<evidence type="ECO:0000256" key="7">
    <source>
        <dbReference type="RuleBase" id="RU003435"/>
    </source>
</evidence>
<comment type="cofactor">
    <cofactor evidence="7">
        <name>Zn(2+)</name>
        <dbReference type="ChEBI" id="CHEBI:29105"/>
    </cofactor>
    <text evidence="7">Binds 1 zinc ion.</text>
</comment>
<dbReference type="PANTHER" id="PTHR11804:SF84">
    <property type="entry name" value="SACCHAROLYSIN"/>
    <property type="match status" value="1"/>
</dbReference>
<evidence type="ECO:0000256" key="1">
    <source>
        <dbReference type="ARBA" id="ARBA00006040"/>
    </source>
</evidence>
<organism evidence="11 12">
    <name type="scientific">Pseudomonas fluorescens</name>
    <dbReference type="NCBI Taxonomy" id="294"/>
    <lineage>
        <taxon>Bacteria</taxon>
        <taxon>Pseudomonadati</taxon>
        <taxon>Pseudomonadota</taxon>
        <taxon>Gammaproteobacteria</taxon>
        <taxon>Pseudomonadales</taxon>
        <taxon>Pseudomonadaceae</taxon>
        <taxon>Pseudomonas</taxon>
    </lineage>
</organism>
<evidence type="ECO:0000256" key="3">
    <source>
        <dbReference type="ARBA" id="ARBA00022723"/>
    </source>
</evidence>
<dbReference type="GO" id="GO:0046872">
    <property type="term" value="F:metal ion binding"/>
    <property type="evidence" value="ECO:0007669"/>
    <property type="project" value="UniProtKB-UniRule"/>
</dbReference>
<gene>
    <name evidence="11" type="ORF">TK06_20485</name>
</gene>
<evidence type="ECO:0000256" key="8">
    <source>
        <dbReference type="SAM" id="MobiDB-lite"/>
    </source>
</evidence>
<dbReference type="InterPro" id="IPR001567">
    <property type="entry name" value="Pept_M3A_M3B_dom"/>
</dbReference>
<protein>
    <submittedName>
        <fullName evidence="11">Oligopeptidase A</fullName>
    </submittedName>
</protein>
<accession>A0A160A358</accession>
<dbReference type="Gene3D" id="1.10.1370.10">
    <property type="entry name" value="Neurolysin, domain 3"/>
    <property type="match status" value="1"/>
</dbReference>
<dbReference type="InterPro" id="IPR045090">
    <property type="entry name" value="Pept_M3A_M3B"/>
</dbReference>
<dbReference type="Gene3D" id="3.40.390.10">
    <property type="entry name" value="Collagenase (Catalytic Domain)"/>
    <property type="match status" value="1"/>
</dbReference>
<feature type="domain" description="Oligopeptidase A N-terminal" evidence="10">
    <location>
        <begin position="32"/>
        <end position="147"/>
    </location>
</feature>
<evidence type="ECO:0000259" key="10">
    <source>
        <dbReference type="Pfam" id="PF19310"/>
    </source>
</evidence>
<evidence type="ECO:0000256" key="5">
    <source>
        <dbReference type="ARBA" id="ARBA00022833"/>
    </source>
</evidence>
<reference evidence="12" key="1">
    <citation type="submission" date="2016-04" db="EMBL/GenBank/DDBJ databases">
        <authorList>
            <person name="Ray J."/>
            <person name="Price M."/>
            <person name="Deutschbauer A."/>
        </authorList>
    </citation>
    <scope>NUCLEOTIDE SEQUENCE [LARGE SCALE GENOMIC DNA]</scope>
    <source>
        <strain evidence="12">FW300-N2E2</strain>
    </source>
</reference>
<evidence type="ECO:0000256" key="2">
    <source>
        <dbReference type="ARBA" id="ARBA00022670"/>
    </source>
</evidence>